<name>A0A4D9D906_9STRA</name>
<keyword evidence="4 7" id="KW-1133">Transmembrane helix</keyword>
<sequence>MRRDLHTPVASKKMQQMHSHEREMEKGRILRINEASGTSEAEKMNLLGELPIDDPDTPKKSSAPTMSLLSTLDTLPRIWKFCLLVVGLFFFFGVHNLLQEKIMHFPGFTFGWSLGFLEVLGVTVFSYWERRWYKEAGVRRGSWRSYVGTTLCLMGSSSLANKALDYINYPTKVVFRSCKLIPTMVISSVMNQKPFKGVEYAAAVAVCVGLMLFAFADVQVAPSFSPWGITLVSLSVVCDAVLPNLQERLFAEGSSRLEVTFYSNILTLGLMSVSTLLSGDLLGALAYAQADHKAAVLLLVYTLLAYVAISLHMALVKSFGSVAAVLVGNSRKTMTICLSFLLFPKPFSNLYVVGGMLVLAGLTVSVYVKNMDKKKGADDAVLNCKGEVVGPTAVGNGGLIQQQYLRKENEGTGLASEGQGKAGLF</sequence>
<keyword evidence="2" id="KW-0813">Transport</keyword>
<evidence type="ECO:0000256" key="2">
    <source>
        <dbReference type="ARBA" id="ARBA00022448"/>
    </source>
</evidence>
<gene>
    <name evidence="8" type="ORF">NSK_001266</name>
</gene>
<proteinExistence type="predicted"/>
<dbReference type="PANTHER" id="PTHR10778">
    <property type="entry name" value="SOLUTE CARRIER FAMILY 35 MEMBER B"/>
    <property type="match status" value="1"/>
</dbReference>
<dbReference type="GO" id="GO:0046964">
    <property type="term" value="F:3'-phosphoadenosine 5'-phosphosulfate transmembrane transporter activity"/>
    <property type="evidence" value="ECO:0007669"/>
    <property type="project" value="TreeGrafter"/>
</dbReference>
<dbReference type="Proteomes" id="UP000355283">
    <property type="component" value="Unassembled WGS sequence"/>
</dbReference>
<evidence type="ECO:0008006" key="10">
    <source>
        <dbReference type="Google" id="ProtNLM"/>
    </source>
</evidence>
<feature type="transmembrane region" description="Helical" evidence="7">
    <location>
        <begin position="110"/>
        <end position="128"/>
    </location>
</feature>
<dbReference type="InterPro" id="IPR013657">
    <property type="entry name" value="SCL35B1-4/HUT1"/>
</dbReference>
<dbReference type="PANTHER" id="PTHR10778:SF8">
    <property type="entry name" value="ADENOSINE 3'-PHOSPHO 5'-PHOSPHOSULFATE TRANSPORTER 2"/>
    <property type="match status" value="1"/>
</dbReference>
<evidence type="ECO:0000256" key="7">
    <source>
        <dbReference type="SAM" id="Phobius"/>
    </source>
</evidence>
<feature type="region of interest" description="Disordered" evidence="6">
    <location>
        <begin position="1"/>
        <end position="25"/>
    </location>
</feature>
<feature type="transmembrane region" description="Helical" evidence="7">
    <location>
        <begin position="349"/>
        <end position="368"/>
    </location>
</feature>
<dbReference type="Pfam" id="PF08449">
    <property type="entry name" value="UAA"/>
    <property type="match status" value="1"/>
</dbReference>
<evidence type="ECO:0000256" key="3">
    <source>
        <dbReference type="ARBA" id="ARBA00022692"/>
    </source>
</evidence>
<reference evidence="8 9" key="1">
    <citation type="submission" date="2019-01" db="EMBL/GenBank/DDBJ databases">
        <title>Nuclear Genome Assembly of the Microalgal Biofuel strain Nannochloropsis salina CCMP1776.</title>
        <authorList>
            <person name="Hovde B."/>
        </authorList>
    </citation>
    <scope>NUCLEOTIDE SEQUENCE [LARGE SCALE GENOMIC DNA]</scope>
    <source>
        <strain evidence="8 9">CCMP1776</strain>
    </source>
</reference>
<dbReference type="GO" id="GO:0000139">
    <property type="term" value="C:Golgi membrane"/>
    <property type="evidence" value="ECO:0007669"/>
    <property type="project" value="TreeGrafter"/>
</dbReference>
<keyword evidence="3 7" id="KW-0812">Transmembrane</keyword>
<evidence type="ECO:0000256" key="1">
    <source>
        <dbReference type="ARBA" id="ARBA00004141"/>
    </source>
</evidence>
<evidence type="ECO:0000313" key="8">
    <source>
        <dbReference type="EMBL" id="TFJ87920.1"/>
    </source>
</evidence>
<dbReference type="AlphaFoldDB" id="A0A4D9D906"/>
<feature type="transmembrane region" description="Helical" evidence="7">
    <location>
        <begin position="294"/>
        <end position="315"/>
    </location>
</feature>
<comment type="caution">
    <text evidence="8">The sequence shown here is derived from an EMBL/GenBank/DDBJ whole genome shotgun (WGS) entry which is preliminary data.</text>
</comment>
<evidence type="ECO:0000256" key="4">
    <source>
        <dbReference type="ARBA" id="ARBA00022989"/>
    </source>
</evidence>
<dbReference type="OrthoDB" id="1601at2759"/>
<keyword evidence="5 7" id="KW-0472">Membrane</keyword>
<evidence type="ECO:0000256" key="6">
    <source>
        <dbReference type="SAM" id="MobiDB-lite"/>
    </source>
</evidence>
<evidence type="ECO:0000313" key="9">
    <source>
        <dbReference type="Proteomes" id="UP000355283"/>
    </source>
</evidence>
<dbReference type="EMBL" id="SDOX01000005">
    <property type="protein sequence ID" value="TFJ87920.1"/>
    <property type="molecule type" value="Genomic_DNA"/>
</dbReference>
<comment type="subcellular location">
    <subcellularLocation>
        <location evidence="1">Membrane</location>
        <topology evidence="1">Multi-pass membrane protein</topology>
    </subcellularLocation>
</comment>
<protein>
    <recommendedName>
        <fullName evidence="10">Sugar phosphate transporter domain-containing protein</fullName>
    </recommendedName>
</protein>
<feature type="transmembrane region" description="Helical" evidence="7">
    <location>
        <begin position="200"/>
        <end position="218"/>
    </location>
</feature>
<feature type="transmembrane region" description="Helical" evidence="7">
    <location>
        <begin position="265"/>
        <end position="288"/>
    </location>
</feature>
<organism evidence="8 9">
    <name type="scientific">Nannochloropsis salina CCMP1776</name>
    <dbReference type="NCBI Taxonomy" id="1027361"/>
    <lineage>
        <taxon>Eukaryota</taxon>
        <taxon>Sar</taxon>
        <taxon>Stramenopiles</taxon>
        <taxon>Ochrophyta</taxon>
        <taxon>Eustigmatophyceae</taxon>
        <taxon>Eustigmatales</taxon>
        <taxon>Monodopsidaceae</taxon>
        <taxon>Microchloropsis</taxon>
        <taxon>Microchloropsis salina</taxon>
    </lineage>
</organism>
<feature type="transmembrane region" description="Helical" evidence="7">
    <location>
        <begin position="78"/>
        <end position="98"/>
    </location>
</feature>
<accession>A0A4D9D906</accession>
<keyword evidence="9" id="KW-1185">Reference proteome</keyword>
<dbReference type="GO" id="GO:0005789">
    <property type="term" value="C:endoplasmic reticulum membrane"/>
    <property type="evidence" value="ECO:0007669"/>
    <property type="project" value="TreeGrafter"/>
</dbReference>
<evidence type="ECO:0000256" key="5">
    <source>
        <dbReference type="ARBA" id="ARBA00023136"/>
    </source>
</evidence>